<dbReference type="AlphaFoldDB" id="A0A1F6LHM3"/>
<comment type="caution">
    <text evidence="2">The sequence shown here is derived from an EMBL/GenBank/DDBJ whole genome shotgun (WGS) entry which is preliminary data.</text>
</comment>
<protein>
    <recommendedName>
        <fullName evidence="4">Phage holin family protein</fullName>
    </recommendedName>
</protein>
<gene>
    <name evidence="2" type="ORF">A2725_03630</name>
</gene>
<reference evidence="2 3" key="1">
    <citation type="journal article" date="2016" name="Nat. Commun.">
        <title>Thousands of microbial genomes shed light on interconnected biogeochemical processes in an aquifer system.</title>
        <authorList>
            <person name="Anantharaman K."/>
            <person name="Brown C.T."/>
            <person name="Hug L.A."/>
            <person name="Sharon I."/>
            <person name="Castelle C.J."/>
            <person name="Probst A.J."/>
            <person name="Thomas B.C."/>
            <person name="Singh A."/>
            <person name="Wilkins M.J."/>
            <person name="Karaoz U."/>
            <person name="Brodie E.L."/>
            <person name="Williams K.H."/>
            <person name="Hubbard S.S."/>
            <person name="Banfield J.F."/>
        </authorList>
    </citation>
    <scope>NUCLEOTIDE SEQUENCE [LARGE SCALE GENOMIC DNA]</scope>
</reference>
<dbReference type="PANTHER" id="PTHR37309:SF1">
    <property type="entry name" value="SLR0284 PROTEIN"/>
    <property type="match status" value="1"/>
</dbReference>
<dbReference type="InterPro" id="IPR007165">
    <property type="entry name" value="Phage_holin_4_2"/>
</dbReference>
<organism evidence="2 3">
    <name type="scientific">Candidatus Magasanikbacteria bacterium RIFCSPHIGHO2_01_FULL_33_34</name>
    <dbReference type="NCBI Taxonomy" id="1798671"/>
    <lineage>
        <taxon>Bacteria</taxon>
        <taxon>Candidatus Magasanikiibacteriota</taxon>
    </lineage>
</organism>
<feature type="transmembrane region" description="Helical" evidence="1">
    <location>
        <begin position="83"/>
        <end position="110"/>
    </location>
</feature>
<keyword evidence="1" id="KW-0472">Membrane</keyword>
<accession>A0A1F6LHM3</accession>
<keyword evidence="1" id="KW-0812">Transmembrane</keyword>
<feature type="transmembrane region" description="Helical" evidence="1">
    <location>
        <begin position="7"/>
        <end position="23"/>
    </location>
</feature>
<dbReference type="EMBL" id="MFPS01000008">
    <property type="protein sequence ID" value="OGH58814.1"/>
    <property type="molecule type" value="Genomic_DNA"/>
</dbReference>
<feature type="transmembrane region" description="Helical" evidence="1">
    <location>
        <begin position="57"/>
        <end position="77"/>
    </location>
</feature>
<dbReference type="Pfam" id="PF04020">
    <property type="entry name" value="Phage_holin_4_2"/>
    <property type="match status" value="1"/>
</dbReference>
<dbReference type="Proteomes" id="UP000177067">
    <property type="component" value="Unassembled WGS sequence"/>
</dbReference>
<feature type="transmembrane region" description="Helical" evidence="1">
    <location>
        <begin position="29"/>
        <end position="50"/>
    </location>
</feature>
<keyword evidence="1" id="KW-1133">Transmembrane helix</keyword>
<evidence type="ECO:0000313" key="2">
    <source>
        <dbReference type="EMBL" id="OGH58814.1"/>
    </source>
</evidence>
<dbReference type="PANTHER" id="PTHR37309">
    <property type="entry name" value="SLR0284 PROTEIN"/>
    <property type="match status" value="1"/>
</dbReference>
<proteinExistence type="predicted"/>
<sequence>MTLIIRWLVNAIALLGISYYLPGVLVESYYTALVTALILGLVNVVIRPIILFFTLPLNFITLGLFTLVINGFLFWFVSTIVDGFTVVGFMTAFWGALIMTVVGWVLSVLLKK</sequence>
<evidence type="ECO:0000256" key="1">
    <source>
        <dbReference type="SAM" id="Phobius"/>
    </source>
</evidence>
<evidence type="ECO:0008006" key="4">
    <source>
        <dbReference type="Google" id="ProtNLM"/>
    </source>
</evidence>
<evidence type="ECO:0000313" key="3">
    <source>
        <dbReference type="Proteomes" id="UP000177067"/>
    </source>
</evidence>
<name>A0A1F6LHM3_9BACT</name>